<keyword evidence="4" id="KW-1185">Reference proteome</keyword>
<dbReference type="GeneID" id="56501272"/>
<reference evidence="1 4" key="2">
    <citation type="submission" date="2021-02" db="EMBL/GenBank/DDBJ databases">
        <title>Draft genome of the type strains Burkholderia anthina DSM16086.</title>
        <authorList>
            <person name="Hertel R."/>
            <person name="Meissner J."/>
            <person name="Poehlein A."/>
            <person name="Daniel R."/>
            <person name="Commichau F.M."/>
        </authorList>
    </citation>
    <scope>NUCLEOTIDE SEQUENCE [LARGE SCALE GENOMIC DNA]</scope>
    <source>
        <strain evidence="1 4">DSM 16086</strain>
    </source>
</reference>
<protein>
    <submittedName>
        <fullName evidence="2">Osa protein</fullName>
    </submittedName>
</protein>
<dbReference type="RefSeq" id="WP_096508585.1">
    <property type="nucleotide sequence ID" value="NZ_CABVLY010000011.1"/>
</dbReference>
<proteinExistence type="predicted"/>
<dbReference type="AlphaFoldDB" id="A0A6P2GA10"/>
<dbReference type="Proteomes" id="UP000494201">
    <property type="component" value="Unassembled WGS sequence"/>
</dbReference>
<dbReference type="EMBL" id="CABVLY010000011">
    <property type="protein sequence ID" value="VVU50508.1"/>
    <property type="molecule type" value="Genomic_DNA"/>
</dbReference>
<name>A0A6P2GA10_9BURK</name>
<dbReference type="Pfam" id="PF22162">
    <property type="entry name" value="PFIN"/>
    <property type="match status" value="1"/>
</dbReference>
<gene>
    <name evidence="2" type="ORF">BAN20980_03224</name>
    <name evidence="1" type="ORF">JQK92_07400</name>
</gene>
<dbReference type="Proteomes" id="UP000755577">
    <property type="component" value="Unassembled WGS sequence"/>
</dbReference>
<reference evidence="2 3" key="1">
    <citation type="submission" date="2019-09" db="EMBL/GenBank/DDBJ databases">
        <authorList>
            <person name="Depoorter E."/>
        </authorList>
    </citation>
    <scope>NUCLEOTIDE SEQUENCE [LARGE SCALE GENOMIC DNA]</scope>
    <source>
        <strain evidence="2">LMG 20980</strain>
    </source>
</reference>
<organism evidence="2 3">
    <name type="scientific">Burkholderia anthina</name>
    <dbReference type="NCBI Taxonomy" id="179879"/>
    <lineage>
        <taxon>Bacteria</taxon>
        <taxon>Pseudomonadati</taxon>
        <taxon>Pseudomonadota</taxon>
        <taxon>Betaproteobacteria</taxon>
        <taxon>Burkholderiales</taxon>
        <taxon>Burkholderiaceae</taxon>
        <taxon>Burkholderia</taxon>
        <taxon>Burkholderia cepacia complex</taxon>
    </lineage>
</organism>
<sequence>MLTRLRIGLDRARDLRDASRPSPIQPRPQACELVDLSARRATWRVPVPGQADCYLAATPGATERYVVHLDADRFYALWLGTSPAFPRLDSQDCVPRRIMPLDRKFSTAAAAFRAGRLEPVTLPPVGYWLEGSGYEVAMSDGMTRTYWLLANRVRSFPVCVDEATWAMMLNNLAGVGVSPIAFSELFSRRA</sequence>
<dbReference type="EMBL" id="JAFCIQ010000004">
    <property type="protein sequence ID" value="MBM2766254.1"/>
    <property type="molecule type" value="Genomic_DNA"/>
</dbReference>
<dbReference type="InterPro" id="IPR054044">
    <property type="entry name" value="PFIN"/>
</dbReference>
<evidence type="ECO:0000313" key="2">
    <source>
        <dbReference type="EMBL" id="VVU50508.1"/>
    </source>
</evidence>
<evidence type="ECO:0000313" key="1">
    <source>
        <dbReference type="EMBL" id="MBM2766254.1"/>
    </source>
</evidence>
<accession>A0A6P2GA10</accession>
<evidence type="ECO:0000313" key="4">
    <source>
        <dbReference type="Proteomes" id="UP000755577"/>
    </source>
</evidence>
<evidence type="ECO:0000313" key="3">
    <source>
        <dbReference type="Proteomes" id="UP000494201"/>
    </source>
</evidence>